<dbReference type="HOGENOM" id="CLU_3321253_0_0_6"/>
<proteinExistence type="predicted"/>
<accession>N9PMN6</accession>
<reference evidence="2 4" key="2">
    <citation type="submission" date="2013-06" db="EMBL/GenBank/DDBJ databases">
        <title>The Genome Sequence of Acinetobacter sp. NIPH 2036.</title>
        <authorList>
            <consortium name="The Broad Institute Genome Sequencing Platform"/>
            <consortium name="The Broad Institute Genome Sequencing Center for Infectious Disease"/>
            <person name="Cerqueira G."/>
            <person name="Feldgarden M."/>
            <person name="Courvalin P."/>
            <person name="Perichon B."/>
            <person name="Grillot-Courvalin C."/>
            <person name="Clermont D."/>
            <person name="Rocha E."/>
            <person name="Yoon E.-J."/>
            <person name="Nemec A."/>
            <person name="Young S.K."/>
            <person name="Zeng Q."/>
            <person name="Gargeya S."/>
            <person name="Fitzgerald M."/>
            <person name="Abouelleil A."/>
            <person name="Alvarado L."/>
            <person name="Berlin A.M."/>
            <person name="Chapman S.B."/>
            <person name="Dewar J."/>
            <person name="Goldberg J."/>
            <person name="Griggs A."/>
            <person name="Gujja S."/>
            <person name="Hansen M."/>
            <person name="Howarth C."/>
            <person name="Imamovic A."/>
            <person name="Larimer J."/>
            <person name="McCowan C."/>
            <person name="Murphy C."/>
            <person name="Pearson M."/>
            <person name="Priest M."/>
            <person name="Roberts A."/>
            <person name="Saif S."/>
            <person name="Shea T."/>
            <person name="Sykes S."/>
            <person name="Wortman J."/>
            <person name="Nusbaum C."/>
            <person name="Birren B."/>
        </authorList>
    </citation>
    <scope>NUCLEOTIDE SEQUENCE [LARGE SCALE GENOMIC DNA]</scope>
    <source>
        <strain evidence="2 4">NIPH 2036</strain>
    </source>
</reference>
<dbReference type="Proteomes" id="UP000014559">
    <property type="component" value="Unassembled WGS sequence"/>
</dbReference>
<evidence type="ECO:0000313" key="2">
    <source>
        <dbReference type="EMBL" id="EPG36955.1"/>
    </source>
</evidence>
<dbReference type="EMBL" id="APRZ01000015">
    <property type="protein sequence ID" value="ENX34753.1"/>
    <property type="molecule type" value="Genomic_DNA"/>
</dbReference>
<dbReference type="EMBL" id="ATGK01000012">
    <property type="protein sequence ID" value="EPG36955.1"/>
    <property type="molecule type" value="Genomic_DNA"/>
</dbReference>
<accession>S3TMR0</accession>
<feature type="non-terminal residue" evidence="1">
    <location>
        <position position="39"/>
    </location>
</feature>
<dbReference type="Proteomes" id="UP000013009">
    <property type="component" value="Unassembled WGS sequence"/>
</dbReference>
<protein>
    <submittedName>
        <fullName evidence="1">Uncharacterized protein</fullName>
    </submittedName>
</protein>
<gene>
    <name evidence="1" type="ORF">F889_02042</name>
    <name evidence="2" type="ORF">F907_02220</name>
</gene>
<keyword evidence="3" id="KW-1185">Reference proteome</keyword>
<comment type="caution">
    <text evidence="1">The sequence shown here is derived from an EMBL/GenBank/DDBJ whole genome shotgun (WGS) entry which is preliminary data.</text>
</comment>
<dbReference type="AlphaFoldDB" id="N9PMN6"/>
<evidence type="ECO:0000313" key="1">
    <source>
        <dbReference type="EMBL" id="ENX34753.1"/>
    </source>
</evidence>
<name>N9PMN6_9GAMM</name>
<organism evidence="1 3">
    <name type="scientific">Acinetobacter colistiniresistens</name>
    <dbReference type="NCBI Taxonomy" id="280145"/>
    <lineage>
        <taxon>Bacteria</taxon>
        <taxon>Pseudomonadati</taxon>
        <taxon>Pseudomonadota</taxon>
        <taxon>Gammaproteobacteria</taxon>
        <taxon>Moraxellales</taxon>
        <taxon>Moraxellaceae</taxon>
        <taxon>Acinetobacter</taxon>
    </lineage>
</organism>
<sequence>MNQCVMSAKNIIRGKHHPEFLQEEVLTDIFVQTAQRLPQ</sequence>
<evidence type="ECO:0000313" key="4">
    <source>
        <dbReference type="Proteomes" id="UP000014559"/>
    </source>
</evidence>
<reference evidence="1 3" key="1">
    <citation type="submission" date="2013-02" db="EMBL/GenBank/DDBJ databases">
        <title>The Genome Sequence of Acinetobacter sp. NIPH 1859.</title>
        <authorList>
            <consortium name="The Broad Institute Genome Sequencing Platform"/>
            <consortium name="The Broad Institute Genome Sequencing Center for Infectious Disease"/>
            <person name="Cerqueira G."/>
            <person name="Feldgarden M."/>
            <person name="Courvalin P."/>
            <person name="Perichon B."/>
            <person name="Grillot-Courvalin C."/>
            <person name="Clermont D."/>
            <person name="Rocha E."/>
            <person name="Yoon E.-J."/>
            <person name="Nemec A."/>
            <person name="Walker B."/>
            <person name="Young S.K."/>
            <person name="Zeng Q."/>
            <person name="Gargeya S."/>
            <person name="Fitzgerald M."/>
            <person name="Haas B."/>
            <person name="Abouelleil A."/>
            <person name="Alvarado L."/>
            <person name="Arachchi H.M."/>
            <person name="Berlin A.M."/>
            <person name="Chapman S.B."/>
            <person name="Dewar J."/>
            <person name="Goldberg J."/>
            <person name="Griggs A."/>
            <person name="Gujja S."/>
            <person name="Hansen M."/>
            <person name="Howarth C."/>
            <person name="Imamovic A."/>
            <person name="Larimer J."/>
            <person name="McCowan C."/>
            <person name="Murphy C."/>
            <person name="Neiman D."/>
            <person name="Pearson M."/>
            <person name="Priest M."/>
            <person name="Roberts A."/>
            <person name="Saif S."/>
            <person name="Shea T."/>
            <person name="Sisk P."/>
            <person name="Sykes S."/>
            <person name="Wortman J."/>
            <person name="Nusbaum C."/>
            <person name="Birren B."/>
        </authorList>
    </citation>
    <scope>NUCLEOTIDE SEQUENCE [LARGE SCALE GENOMIC DNA]</scope>
    <source>
        <strain evidence="1 3">NIPH 1859</strain>
    </source>
</reference>
<evidence type="ECO:0000313" key="3">
    <source>
        <dbReference type="Proteomes" id="UP000013009"/>
    </source>
</evidence>